<feature type="transmembrane region" description="Helical" evidence="1">
    <location>
        <begin position="258"/>
        <end position="277"/>
    </location>
</feature>
<protein>
    <submittedName>
        <fullName evidence="2">Uncharacterized protein</fullName>
    </submittedName>
</protein>
<keyword evidence="1" id="KW-0472">Membrane</keyword>
<accession>A0ABV4FNX2</accession>
<dbReference type="EMBL" id="JBGBZJ010000003">
    <property type="protein sequence ID" value="MEY9453296.1"/>
    <property type="molecule type" value="Genomic_DNA"/>
</dbReference>
<feature type="transmembrane region" description="Helical" evidence="1">
    <location>
        <begin position="105"/>
        <end position="123"/>
    </location>
</feature>
<keyword evidence="1" id="KW-0812">Transmembrane</keyword>
<gene>
    <name evidence="2" type="ORF">ABIG07_002244</name>
</gene>
<feature type="transmembrane region" description="Helical" evidence="1">
    <location>
        <begin position="170"/>
        <end position="194"/>
    </location>
</feature>
<keyword evidence="3" id="KW-1185">Reference proteome</keyword>
<reference evidence="2 3" key="1">
    <citation type="submission" date="2024-07" db="EMBL/GenBank/DDBJ databases">
        <title>Genomic Encyclopedia of Type Strains, Phase V (KMG-V): Genome sequencing to study the core and pangenomes of soil and plant-associated prokaryotes.</title>
        <authorList>
            <person name="Whitman W."/>
        </authorList>
    </citation>
    <scope>NUCLEOTIDE SEQUENCE [LARGE SCALE GENOMIC DNA]</scope>
    <source>
        <strain evidence="2 3">USDA 152</strain>
    </source>
</reference>
<organism evidence="2 3">
    <name type="scientific">Bradyrhizobium ottawaense</name>
    <dbReference type="NCBI Taxonomy" id="931866"/>
    <lineage>
        <taxon>Bacteria</taxon>
        <taxon>Pseudomonadati</taxon>
        <taxon>Pseudomonadota</taxon>
        <taxon>Alphaproteobacteria</taxon>
        <taxon>Hyphomicrobiales</taxon>
        <taxon>Nitrobacteraceae</taxon>
        <taxon>Bradyrhizobium</taxon>
    </lineage>
</organism>
<evidence type="ECO:0000313" key="2">
    <source>
        <dbReference type="EMBL" id="MEY9453296.1"/>
    </source>
</evidence>
<keyword evidence="1" id="KW-1133">Transmembrane helix</keyword>
<name>A0ABV4FNX2_9BRAD</name>
<evidence type="ECO:0000256" key="1">
    <source>
        <dbReference type="SAM" id="Phobius"/>
    </source>
</evidence>
<dbReference type="Proteomes" id="UP001565369">
    <property type="component" value="Unassembled WGS sequence"/>
</dbReference>
<comment type="caution">
    <text evidence="2">The sequence shown here is derived from an EMBL/GenBank/DDBJ whole genome shotgun (WGS) entry which is preliminary data.</text>
</comment>
<proteinExistence type="predicted"/>
<evidence type="ECO:0000313" key="3">
    <source>
        <dbReference type="Proteomes" id="UP001565369"/>
    </source>
</evidence>
<feature type="transmembrane region" description="Helical" evidence="1">
    <location>
        <begin position="129"/>
        <end position="149"/>
    </location>
</feature>
<sequence>MVVKNKIVPARPGRFQISRLEEAHLLAGREIIAGRGRSCFALGARAMRPAPPAREAFATAGTALAAIRAAVHLRLRTGDEGGQAIDAAGVGDDGLRLILRLRLGLILRLRAMVALAVLARLLLIALIGLVFALLMVTLVMIALAVAVAREGLLLLRLRDEARLLAEIREILAVVVAVVAVAADRLVAARLLILAELFLGRGDQTEIMLGVLVVVLGCNGVAGRARVARELEILFSDVRGGAADLDVGSVGLVDPGHRVLAAPVVVVIVIVAVAHPLLVLTVSHVLPLIPALNVARIT</sequence>